<reference evidence="2 3" key="1">
    <citation type="journal article" date="2018" name="Nat. Biotechnol.">
        <title>A standardized bacterial taxonomy based on genome phylogeny substantially revises the tree of life.</title>
        <authorList>
            <person name="Parks D.H."/>
            <person name="Chuvochina M."/>
            <person name="Waite D.W."/>
            <person name="Rinke C."/>
            <person name="Skarshewski A."/>
            <person name="Chaumeil P.A."/>
            <person name="Hugenholtz P."/>
        </authorList>
    </citation>
    <scope>NUCLEOTIDE SEQUENCE [LARGE SCALE GENOMIC DNA]</scope>
    <source>
        <strain evidence="2">UBA11247</strain>
    </source>
</reference>
<dbReference type="InterPro" id="IPR039374">
    <property type="entry name" value="SIP_fam"/>
</dbReference>
<dbReference type="Pfam" id="PF04954">
    <property type="entry name" value="SIP"/>
    <property type="match status" value="1"/>
</dbReference>
<dbReference type="Gene3D" id="3.40.50.80">
    <property type="entry name" value="Nucleotide-binding domain of ferredoxin-NADP reductase (FNR) module"/>
    <property type="match status" value="1"/>
</dbReference>
<dbReference type="GO" id="GO:0016491">
    <property type="term" value="F:oxidoreductase activity"/>
    <property type="evidence" value="ECO:0007669"/>
    <property type="project" value="InterPro"/>
</dbReference>
<dbReference type="EMBL" id="DQID01000098">
    <property type="protein sequence ID" value="HCT13853.1"/>
    <property type="molecule type" value="Genomic_DNA"/>
</dbReference>
<evidence type="ECO:0000313" key="2">
    <source>
        <dbReference type="EMBL" id="HCT13853.1"/>
    </source>
</evidence>
<proteinExistence type="predicted"/>
<sequence>MMTTLDAATASALLNSPKHRAGLNDLVLEVTSVSRRHPWLARVSGRVPGLTATDPTAWRHPNIALRLAIPDPSDDLGPLIGQPGLCRRVYTVADVDPDAGTVDIDIVVHGGASPMMRWLDALRPGDRVDFAGPRPHPAPTEAAAAGDPVYLLADGSAYPAASAITRACAVTTVVLAPPDAAERPDPARFADDFPGARILVAGESATPLAAALATLSVPSGATVWAAGEREDIRSLRTRCLGELGLPKKQVQVFGYWRRGKTGTDADIARLTGIARLRERGLELTGDNDFDIEI</sequence>
<dbReference type="PANTHER" id="PTHR30157:SF0">
    <property type="entry name" value="NADPH-DEPENDENT FERRIC-CHELATE REDUCTASE"/>
    <property type="match status" value="1"/>
</dbReference>
<dbReference type="Proteomes" id="UP000261739">
    <property type="component" value="Unassembled WGS sequence"/>
</dbReference>
<dbReference type="CDD" id="cd06193">
    <property type="entry name" value="siderophore_interacting"/>
    <property type="match status" value="1"/>
</dbReference>
<dbReference type="PROSITE" id="PS51384">
    <property type="entry name" value="FAD_FR"/>
    <property type="match status" value="1"/>
</dbReference>
<dbReference type="SUPFAM" id="SSF63380">
    <property type="entry name" value="Riboflavin synthase domain-like"/>
    <property type="match status" value="1"/>
</dbReference>
<dbReference type="Gene3D" id="2.40.30.10">
    <property type="entry name" value="Translation factors"/>
    <property type="match status" value="1"/>
</dbReference>
<name>A0A3D4SX48_9CORY</name>
<feature type="domain" description="FAD-binding FR-type" evidence="1">
    <location>
        <begin position="20"/>
        <end position="140"/>
    </location>
</feature>
<organism evidence="2 3">
    <name type="scientific">Corynebacterium nuruki</name>
    <dbReference type="NCBI Taxonomy" id="1032851"/>
    <lineage>
        <taxon>Bacteria</taxon>
        <taxon>Bacillati</taxon>
        <taxon>Actinomycetota</taxon>
        <taxon>Actinomycetes</taxon>
        <taxon>Mycobacteriales</taxon>
        <taxon>Corynebacteriaceae</taxon>
        <taxon>Corynebacterium</taxon>
    </lineage>
</organism>
<protein>
    <submittedName>
        <fullName evidence="2">Siderophore-interacting protein</fullName>
    </submittedName>
</protein>
<accession>A0A3D4SX48</accession>
<comment type="caution">
    <text evidence="2">The sequence shown here is derived from an EMBL/GenBank/DDBJ whole genome shotgun (WGS) entry which is preliminary data.</text>
</comment>
<dbReference type="InterPro" id="IPR039261">
    <property type="entry name" value="FNR_nucleotide-bd"/>
</dbReference>
<dbReference type="InterPro" id="IPR017927">
    <property type="entry name" value="FAD-bd_FR_type"/>
</dbReference>
<dbReference type="PANTHER" id="PTHR30157">
    <property type="entry name" value="FERRIC REDUCTASE, NADPH-DEPENDENT"/>
    <property type="match status" value="1"/>
</dbReference>
<dbReference type="InterPro" id="IPR017938">
    <property type="entry name" value="Riboflavin_synthase-like_b-brl"/>
</dbReference>
<gene>
    <name evidence="2" type="ORF">DIW82_03410</name>
</gene>
<dbReference type="InterPro" id="IPR013113">
    <property type="entry name" value="SIP_FAD-bd"/>
</dbReference>
<evidence type="ECO:0000259" key="1">
    <source>
        <dbReference type="PROSITE" id="PS51384"/>
    </source>
</evidence>
<evidence type="ECO:0000313" key="3">
    <source>
        <dbReference type="Proteomes" id="UP000261739"/>
    </source>
</evidence>
<dbReference type="AlphaFoldDB" id="A0A3D4SX48"/>
<dbReference type="InterPro" id="IPR007037">
    <property type="entry name" value="SIP_rossman_dom"/>
</dbReference>
<dbReference type="Pfam" id="PF08021">
    <property type="entry name" value="FAD_binding_9"/>
    <property type="match status" value="1"/>
</dbReference>